<sequence length="44" mass="5294">MSLTRMWSRVCGLTSRRPWARSTAVTKKARLMEFLSPRLTIWRR</sequence>
<protein>
    <submittedName>
        <fullName evidence="1">Uncharacterized protein</fullName>
    </submittedName>
</protein>
<accession>A0A0A9AMK4</accession>
<proteinExistence type="predicted"/>
<organism evidence="1">
    <name type="scientific">Arundo donax</name>
    <name type="common">Giant reed</name>
    <name type="synonym">Donax arundinaceus</name>
    <dbReference type="NCBI Taxonomy" id="35708"/>
    <lineage>
        <taxon>Eukaryota</taxon>
        <taxon>Viridiplantae</taxon>
        <taxon>Streptophyta</taxon>
        <taxon>Embryophyta</taxon>
        <taxon>Tracheophyta</taxon>
        <taxon>Spermatophyta</taxon>
        <taxon>Magnoliopsida</taxon>
        <taxon>Liliopsida</taxon>
        <taxon>Poales</taxon>
        <taxon>Poaceae</taxon>
        <taxon>PACMAD clade</taxon>
        <taxon>Arundinoideae</taxon>
        <taxon>Arundineae</taxon>
        <taxon>Arundo</taxon>
    </lineage>
</organism>
<evidence type="ECO:0000313" key="1">
    <source>
        <dbReference type="EMBL" id="JAD52386.1"/>
    </source>
</evidence>
<dbReference type="EMBL" id="GBRH01245509">
    <property type="protein sequence ID" value="JAD52386.1"/>
    <property type="molecule type" value="Transcribed_RNA"/>
</dbReference>
<reference evidence="1" key="2">
    <citation type="journal article" date="2015" name="Data Brief">
        <title>Shoot transcriptome of the giant reed, Arundo donax.</title>
        <authorList>
            <person name="Barrero R.A."/>
            <person name="Guerrero F.D."/>
            <person name="Moolhuijzen P."/>
            <person name="Goolsby J.A."/>
            <person name="Tidwell J."/>
            <person name="Bellgard S.E."/>
            <person name="Bellgard M.I."/>
        </authorList>
    </citation>
    <scope>NUCLEOTIDE SEQUENCE</scope>
    <source>
        <tissue evidence="1">Shoot tissue taken approximately 20 cm above the soil surface</tissue>
    </source>
</reference>
<name>A0A0A9AMK4_ARUDO</name>
<reference evidence="1" key="1">
    <citation type="submission" date="2014-09" db="EMBL/GenBank/DDBJ databases">
        <authorList>
            <person name="Magalhaes I.L.F."/>
            <person name="Oliveira U."/>
            <person name="Santos F.R."/>
            <person name="Vidigal T.H.D.A."/>
            <person name="Brescovit A.D."/>
            <person name="Santos A.J."/>
        </authorList>
    </citation>
    <scope>NUCLEOTIDE SEQUENCE</scope>
    <source>
        <tissue evidence="1">Shoot tissue taken approximately 20 cm above the soil surface</tissue>
    </source>
</reference>
<dbReference type="AlphaFoldDB" id="A0A0A9AMK4"/>